<gene>
    <name evidence="1" type="ORF">NDI37_25245</name>
</gene>
<name>A0ABV0JX21_9CYAN</name>
<proteinExistence type="predicted"/>
<evidence type="ECO:0000313" key="1">
    <source>
        <dbReference type="EMBL" id="MEP0867755.1"/>
    </source>
</evidence>
<protein>
    <recommendedName>
        <fullName evidence="3">Secreted protein</fullName>
    </recommendedName>
</protein>
<organism evidence="1 2">
    <name type="scientific">Funiculus sociatus GB2-A5</name>
    <dbReference type="NCBI Taxonomy" id="2933946"/>
    <lineage>
        <taxon>Bacteria</taxon>
        <taxon>Bacillati</taxon>
        <taxon>Cyanobacteriota</taxon>
        <taxon>Cyanophyceae</taxon>
        <taxon>Coleofasciculales</taxon>
        <taxon>Coleofasciculaceae</taxon>
        <taxon>Funiculus</taxon>
    </lineage>
</organism>
<evidence type="ECO:0000313" key="2">
    <source>
        <dbReference type="Proteomes" id="UP001442494"/>
    </source>
</evidence>
<accession>A0ABV0JX21</accession>
<dbReference type="Proteomes" id="UP001442494">
    <property type="component" value="Unassembled WGS sequence"/>
</dbReference>
<comment type="caution">
    <text evidence="1">The sequence shown here is derived from an EMBL/GenBank/DDBJ whole genome shotgun (WGS) entry which is preliminary data.</text>
</comment>
<sequence length="78" mass="8584">MAVVLSLVSACIASLREVLRVLALEGLLWVEALPVSVQARMAIFSFCPASSDGSYFTQSLKKNIFNYVSFTSNLSVWH</sequence>
<reference evidence="1 2" key="1">
    <citation type="submission" date="2022-04" db="EMBL/GenBank/DDBJ databases">
        <title>Positive selection, recombination, and allopatry shape intraspecific diversity of widespread and dominant cyanobacteria.</title>
        <authorList>
            <person name="Wei J."/>
            <person name="Shu W."/>
            <person name="Hu C."/>
        </authorList>
    </citation>
    <scope>NUCLEOTIDE SEQUENCE [LARGE SCALE GENOMIC DNA]</scope>
    <source>
        <strain evidence="1 2">GB2-A5</strain>
    </source>
</reference>
<keyword evidence="2" id="KW-1185">Reference proteome</keyword>
<evidence type="ECO:0008006" key="3">
    <source>
        <dbReference type="Google" id="ProtNLM"/>
    </source>
</evidence>
<dbReference type="EMBL" id="JAMPKK010000085">
    <property type="protein sequence ID" value="MEP0867755.1"/>
    <property type="molecule type" value="Genomic_DNA"/>
</dbReference>